<keyword evidence="2" id="KW-1185">Reference proteome</keyword>
<comment type="caution">
    <text evidence="1">The sequence shown here is derived from an EMBL/GenBank/DDBJ whole genome shotgun (WGS) entry which is preliminary data.</text>
</comment>
<dbReference type="EMBL" id="VUOB01000067">
    <property type="protein sequence ID" value="KAA2253336.1"/>
    <property type="molecule type" value="Genomic_DNA"/>
</dbReference>
<proteinExistence type="predicted"/>
<dbReference type="AlphaFoldDB" id="A0A5B2WS23"/>
<dbReference type="OrthoDB" id="3687123at2"/>
<reference evidence="1 2" key="1">
    <citation type="submission" date="2019-09" db="EMBL/GenBank/DDBJ databases">
        <title>Goodfellowia gen. nov., a new genus of the Pseudonocardineae related to Actinoalloteichus, containing Goodfellowia coeruleoviolacea gen. nov., comb. nov. gen. nov., comb. nov.</title>
        <authorList>
            <person name="Labeda D."/>
        </authorList>
    </citation>
    <scope>NUCLEOTIDE SEQUENCE [LARGE SCALE GENOMIC DNA]</scope>
    <source>
        <strain evidence="1 2">AN110305</strain>
    </source>
</reference>
<reference evidence="1 2" key="2">
    <citation type="submission" date="2019-09" db="EMBL/GenBank/DDBJ databases">
        <authorList>
            <person name="Jin C."/>
        </authorList>
    </citation>
    <scope>NUCLEOTIDE SEQUENCE [LARGE SCALE GENOMIC DNA]</scope>
    <source>
        <strain evidence="1 2">AN110305</strain>
    </source>
</reference>
<dbReference type="RefSeq" id="WP_149853901.1">
    <property type="nucleotide sequence ID" value="NZ_VUOB01000067.1"/>
</dbReference>
<evidence type="ECO:0000313" key="2">
    <source>
        <dbReference type="Proteomes" id="UP000323454"/>
    </source>
</evidence>
<name>A0A5B2WS23_9PSEU</name>
<accession>A0A5B2WS23</accession>
<gene>
    <name evidence="1" type="ORF">F0L68_33555</name>
</gene>
<dbReference type="Proteomes" id="UP000323454">
    <property type="component" value="Unassembled WGS sequence"/>
</dbReference>
<sequence length="61" mass="6586">MEQRVRRPADKEDLINRLAGDTPDAMFPSMRDLLVFAASLGRAEGKKVALSGTSGDPIENA</sequence>
<evidence type="ECO:0000313" key="1">
    <source>
        <dbReference type="EMBL" id="KAA2253336.1"/>
    </source>
</evidence>
<protein>
    <submittedName>
        <fullName evidence="1">Uncharacterized protein</fullName>
    </submittedName>
</protein>
<organism evidence="1 2">
    <name type="scientific">Solihabitans fulvus</name>
    <dbReference type="NCBI Taxonomy" id="1892852"/>
    <lineage>
        <taxon>Bacteria</taxon>
        <taxon>Bacillati</taxon>
        <taxon>Actinomycetota</taxon>
        <taxon>Actinomycetes</taxon>
        <taxon>Pseudonocardiales</taxon>
        <taxon>Pseudonocardiaceae</taxon>
        <taxon>Solihabitans</taxon>
    </lineage>
</organism>